<dbReference type="Proteomes" id="UP001195483">
    <property type="component" value="Unassembled WGS sequence"/>
</dbReference>
<sequence>MEDMQPCLADFENGSLLRGTGSTPPTARATSLDFSTYRAWYSTCCPEGPDCKTRTLPHEMQRHDSSQLGQQRRPLHLAIKCNASSTTMLFPTSKPGTFANCSGSHSGLHHLPELASFGKTFYTPTFKPASKFPCTAGLVHYRNLFVVKFPKQESNRTRRVLEGVGVWTPVLPYLLSRLQTTTAYHWHHFDAT</sequence>
<evidence type="ECO:0000313" key="2">
    <source>
        <dbReference type="Proteomes" id="UP001195483"/>
    </source>
</evidence>
<name>A0AAE0SWC7_9BIVA</name>
<organism evidence="1 2">
    <name type="scientific">Potamilus streckersoni</name>
    <dbReference type="NCBI Taxonomy" id="2493646"/>
    <lineage>
        <taxon>Eukaryota</taxon>
        <taxon>Metazoa</taxon>
        <taxon>Spiralia</taxon>
        <taxon>Lophotrochozoa</taxon>
        <taxon>Mollusca</taxon>
        <taxon>Bivalvia</taxon>
        <taxon>Autobranchia</taxon>
        <taxon>Heteroconchia</taxon>
        <taxon>Palaeoheterodonta</taxon>
        <taxon>Unionida</taxon>
        <taxon>Unionoidea</taxon>
        <taxon>Unionidae</taxon>
        <taxon>Ambleminae</taxon>
        <taxon>Lampsilini</taxon>
        <taxon>Potamilus</taxon>
    </lineage>
</organism>
<dbReference type="EMBL" id="JAEAOA010001012">
    <property type="protein sequence ID" value="KAK3599126.1"/>
    <property type="molecule type" value="Genomic_DNA"/>
</dbReference>
<protein>
    <submittedName>
        <fullName evidence="1">Uncharacterized protein</fullName>
    </submittedName>
</protein>
<keyword evidence="2" id="KW-1185">Reference proteome</keyword>
<comment type="caution">
    <text evidence="1">The sequence shown here is derived from an EMBL/GenBank/DDBJ whole genome shotgun (WGS) entry which is preliminary data.</text>
</comment>
<reference evidence="1" key="2">
    <citation type="journal article" date="2021" name="Genome Biol. Evol.">
        <title>Developing a high-quality reference genome for a parasitic bivalve with doubly uniparental inheritance (Bivalvia: Unionida).</title>
        <authorList>
            <person name="Smith C.H."/>
        </authorList>
    </citation>
    <scope>NUCLEOTIDE SEQUENCE</scope>
    <source>
        <strain evidence="1">CHS0354</strain>
        <tissue evidence="1">Mantle</tissue>
    </source>
</reference>
<gene>
    <name evidence="1" type="ORF">CHS0354_016388</name>
</gene>
<reference evidence="1" key="1">
    <citation type="journal article" date="2021" name="Genome Biol. Evol.">
        <title>A High-Quality Reference Genome for a Parasitic Bivalve with Doubly Uniparental Inheritance (Bivalvia: Unionida).</title>
        <authorList>
            <person name="Smith C.H."/>
        </authorList>
    </citation>
    <scope>NUCLEOTIDE SEQUENCE</scope>
    <source>
        <strain evidence="1">CHS0354</strain>
    </source>
</reference>
<reference evidence="1" key="3">
    <citation type="submission" date="2023-05" db="EMBL/GenBank/DDBJ databases">
        <authorList>
            <person name="Smith C.H."/>
        </authorList>
    </citation>
    <scope>NUCLEOTIDE SEQUENCE</scope>
    <source>
        <strain evidence="1">CHS0354</strain>
        <tissue evidence="1">Mantle</tissue>
    </source>
</reference>
<accession>A0AAE0SWC7</accession>
<evidence type="ECO:0000313" key="1">
    <source>
        <dbReference type="EMBL" id="KAK3599126.1"/>
    </source>
</evidence>
<proteinExistence type="predicted"/>
<dbReference type="AlphaFoldDB" id="A0AAE0SWC7"/>